<evidence type="ECO:0000256" key="5">
    <source>
        <dbReference type="ARBA" id="ARBA00023125"/>
    </source>
</evidence>
<keyword evidence="5" id="KW-0238">DNA-binding</keyword>
<evidence type="ECO:0000313" key="8">
    <source>
        <dbReference type="Proteomes" id="UP001299220"/>
    </source>
</evidence>
<organism evidence="7 8">
    <name type="scientific">Anaeromassilibacillus senegalensis</name>
    <dbReference type="NCBI Taxonomy" id="1673717"/>
    <lineage>
        <taxon>Bacteria</taxon>
        <taxon>Bacillati</taxon>
        <taxon>Bacillota</taxon>
        <taxon>Clostridia</taxon>
        <taxon>Eubacteriales</taxon>
        <taxon>Acutalibacteraceae</taxon>
        <taxon>Anaeromassilibacillus</taxon>
    </lineage>
</organism>
<gene>
    <name evidence="7" type="ORF">JQM67_10485</name>
</gene>
<comment type="similarity">
    <text evidence="1">Belongs to the Fur family.</text>
</comment>
<accession>A0ABS9CPY2</accession>
<dbReference type="PANTHER" id="PTHR33202">
    <property type="entry name" value="ZINC UPTAKE REGULATION PROTEIN"/>
    <property type="match status" value="1"/>
</dbReference>
<sequence length="133" mass="15369">MAKRNTIQRSLVLEAVNKLHCHATADEIYEEIIKEHPTISKATIYRNLKVLSELGEIRRLEIPGSADRYDHISRNHCHVKCKVCERVFDVDMDFVDGLESGIRDTHGFDFTGYDIIFHGVCPECKKKKDHTEE</sequence>
<dbReference type="Proteomes" id="UP001299220">
    <property type="component" value="Unassembled WGS sequence"/>
</dbReference>
<dbReference type="InterPro" id="IPR036390">
    <property type="entry name" value="WH_DNA-bd_sf"/>
</dbReference>
<keyword evidence="2" id="KW-0678">Repressor</keyword>
<evidence type="ECO:0000256" key="4">
    <source>
        <dbReference type="ARBA" id="ARBA00023015"/>
    </source>
</evidence>
<comment type="caution">
    <text evidence="7">The sequence shown here is derived from an EMBL/GenBank/DDBJ whole genome shotgun (WGS) entry which is preliminary data.</text>
</comment>
<keyword evidence="4" id="KW-0805">Transcription regulation</keyword>
<keyword evidence="3" id="KW-0862">Zinc</keyword>
<name>A0ABS9CPY2_9FIRM</name>
<evidence type="ECO:0000256" key="1">
    <source>
        <dbReference type="ARBA" id="ARBA00007957"/>
    </source>
</evidence>
<dbReference type="InterPro" id="IPR036388">
    <property type="entry name" value="WH-like_DNA-bd_sf"/>
</dbReference>
<dbReference type="SUPFAM" id="SSF46785">
    <property type="entry name" value="Winged helix' DNA-binding domain"/>
    <property type="match status" value="1"/>
</dbReference>
<protein>
    <submittedName>
        <fullName evidence="7">Transcriptional repressor</fullName>
    </submittedName>
</protein>
<dbReference type="RefSeq" id="WP_268824658.1">
    <property type="nucleotide sequence ID" value="NZ_JAFBIT010000003.1"/>
</dbReference>
<proteinExistence type="inferred from homology"/>
<dbReference type="Gene3D" id="3.30.1490.190">
    <property type="match status" value="1"/>
</dbReference>
<evidence type="ECO:0000256" key="3">
    <source>
        <dbReference type="ARBA" id="ARBA00022833"/>
    </source>
</evidence>
<evidence type="ECO:0000256" key="2">
    <source>
        <dbReference type="ARBA" id="ARBA00022491"/>
    </source>
</evidence>
<evidence type="ECO:0000256" key="6">
    <source>
        <dbReference type="ARBA" id="ARBA00023163"/>
    </source>
</evidence>
<dbReference type="InterPro" id="IPR043135">
    <property type="entry name" value="Fur_C"/>
</dbReference>
<dbReference type="EMBL" id="JAFBIT010000003">
    <property type="protein sequence ID" value="MCF2653028.1"/>
    <property type="molecule type" value="Genomic_DNA"/>
</dbReference>
<dbReference type="PANTHER" id="PTHR33202:SF7">
    <property type="entry name" value="FERRIC UPTAKE REGULATION PROTEIN"/>
    <property type="match status" value="1"/>
</dbReference>
<dbReference type="InterPro" id="IPR002481">
    <property type="entry name" value="FUR"/>
</dbReference>
<keyword evidence="6" id="KW-0804">Transcription</keyword>
<evidence type="ECO:0000313" key="7">
    <source>
        <dbReference type="EMBL" id="MCF2653028.1"/>
    </source>
</evidence>
<reference evidence="7 8" key="1">
    <citation type="submission" date="2020-12" db="EMBL/GenBank/DDBJ databases">
        <title>Whole genome sequences of gut porcine anaerobes.</title>
        <authorList>
            <person name="Kubasova T."/>
            <person name="Jahodarova E."/>
            <person name="Rychlik I."/>
        </authorList>
    </citation>
    <scope>NUCLEOTIDE SEQUENCE [LARGE SCALE GENOMIC DNA]</scope>
    <source>
        <strain evidence="7 8">An867</strain>
    </source>
</reference>
<dbReference type="Pfam" id="PF01475">
    <property type="entry name" value="FUR"/>
    <property type="match status" value="1"/>
</dbReference>
<dbReference type="CDD" id="cd07153">
    <property type="entry name" value="Fur_like"/>
    <property type="match status" value="1"/>
</dbReference>
<keyword evidence="8" id="KW-1185">Reference proteome</keyword>
<dbReference type="Gene3D" id="1.10.10.10">
    <property type="entry name" value="Winged helix-like DNA-binding domain superfamily/Winged helix DNA-binding domain"/>
    <property type="match status" value="1"/>
</dbReference>